<organism evidence="2 3">
    <name type="scientific">Pseudaquabacterium terrae</name>
    <dbReference type="NCBI Taxonomy" id="2732868"/>
    <lineage>
        <taxon>Bacteria</taxon>
        <taxon>Pseudomonadati</taxon>
        <taxon>Pseudomonadota</taxon>
        <taxon>Betaproteobacteria</taxon>
        <taxon>Burkholderiales</taxon>
        <taxon>Sphaerotilaceae</taxon>
        <taxon>Pseudaquabacterium</taxon>
    </lineage>
</organism>
<keyword evidence="2" id="KW-0378">Hydrolase</keyword>
<dbReference type="CDD" id="cd04486">
    <property type="entry name" value="YhcR_OBF_like"/>
    <property type="match status" value="1"/>
</dbReference>
<dbReference type="SUPFAM" id="SSF51120">
    <property type="entry name" value="beta-Roll"/>
    <property type="match status" value="1"/>
</dbReference>
<dbReference type="Gene3D" id="3.60.10.10">
    <property type="entry name" value="Endonuclease/exonuclease/phosphatase"/>
    <property type="match status" value="1"/>
</dbReference>
<dbReference type="SUPFAM" id="SSF56219">
    <property type="entry name" value="DNase I-like"/>
    <property type="match status" value="1"/>
</dbReference>
<dbReference type="InterPro" id="IPR005135">
    <property type="entry name" value="Endo/exonuclease/phosphatase"/>
</dbReference>
<dbReference type="SUPFAM" id="SSF141072">
    <property type="entry name" value="CalX-like"/>
    <property type="match status" value="1"/>
</dbReference>
<dbReference type="InterPro" id="IPR001343">
    <property type="entry name" value="Hemolysn_Ca-bd"/>
</dbReference>
<dbReference type="Pfam" id="PF00353">
    <property type="entry name" value="HemolysinCabind"/>
    <property type="match status" value="1"/>
</dbReference>
<dbReference type="InterPro" id="IPR011049">
    <property type="entry name" value="Serralysin-like_metalloprot_C"/>
</dbReference>
<dbReference type="RefSeq" id="WP_173125961.1">
    <property type="nucleotide sequence ID" value="NZ_JABRWJ010000006.1"/>
</dbReference>
<keyword evidence="3" id="KW-1185">Reference proteome</keyword>
<sequence>MISLQNGSTYTQNFDTLASSGASSVLPDGWFFSESGTSANNNGLYTAGNGSSNAGDVYSFGAAASSERAFGGLLSGSLTPTIGAQISNDTGATLVSLALSYFGEQWRFGTAGRNDRLDFQYSLNATSVGDTAATWTNVDTLDFTAGTPAATGPLDGNLNRVAVSGSIDNLNLAPGATIWIRWNDFNASGADDGLAIDDLNLTPTTGGGGTPVVNLSVSSATASEADATVITVTATATQAVSGAQTVSLGVSGSGITAGDYLLSGTTITIPDGQTSGSVTFTVQDDGVAEGSETAVLTISDPSSGLLLGGTTTQNIVITNNDSGQPPLKIAEIQGAAHISPLLDSATDTAPVQNVRGIVTAIGANGFYLQDPQPDANPATSEGIFVFTGANSPILAARSVGEAVQVSGTVGEFRAGGAASNNLTVTQISNNAGVQALSVSAWAGAPAGGITPTVMGVDRVIPNSVIHDDFTTPAHVESGGDFDPATEGIDFYESLEGMLVQVNNAVTSSPTISFSNNSQEIWVLANGGAGASSTTAHGGALINENDFNPERLQLDDLINGTVMPTVDVGAQLGTAVGVINYDFGNYEVLVPAAPAVVATSPLQREVTTLAANANQLRLANFNVENLDPSDGAAKFDALAQAIVDHLLAPDIITLEEVQDNSGATNNGVVDANVTLQMLIDAIAAAGGPTYQFRQLNPVNGQDGGEPGGNIRVAFLFNPARAGFVEGSLQRLTDTDLANGDAFASSRKPLVGTFTFHGEAVTVIGNHFNSKGGDQALFGATQPPILSSEVQRQQQAEIVGDFVEGLLAANPQANVIVAGDLNDFEFANPVERLKDAGLDALIETLPANERYSYNFEGNAQTLDHVMASDRLMGRLVGFDVVHINSEFAEQMSDHDPSVAAFTIALGQVINGTNGRDTRIGTAANDTIKGGGGRDLLTGGAGADGFVYTSLLDAGDVITDFQPGVDYLVIRALLTSVGYSGSDPVGAGYLGLTAGNGRSYVTFDADGAAGPGAARVLAELTGVAAFDPDLLLAPGA</sequence>
<proteinExistence type="predicted"/>
<dbReference type="InterPro" id="IPR036691">
    <property type="entry name" value="Endo/exonu/phosph_ase_sf"/>
</dbReference>
<keyword evidence="2" id="KW-0255">Endonuclease</keyword>
<dbReference type="Gene3D" id="2.60.40.2030">
    <property type="match status" value="1"/>
</dbReference>
<dbReference type="PROSITE" id="PS00330">
    <property type="entry name" value="HEMOLYSIN_CALCIUM"/>
    <property type="match status" value="1"/>
</dbReference>
<evidence type="ECO:0000313" key="2">
    <source>
        <dbReference type="EMBL" id="NRF69318.1"/>
    </source>
</evidence>
<dbReference type="Pfam" id="PF03372">
    <property type="entry name" value="Exo_endo_phos"/>
    <property type="match status" value="1"/>
</dbReference>
<evidence type="ECO:0000313" key="3">
    <source>
        <dbReference type="Proteomes" id="UP000737171"/>
    </source>
</evidence>
<dbReference type="InterPro" id="IPR038081">
    <property type="entry name" value="CalX-like_sf"/>
</dbReference>
<dbReference type="InterPro" id="IPR018511">
    <property type="entry name" value="Hemolysin-typ_Ca-bd_CS"/>
</dbReference>
<dbReference type="PANTHER" id="PTHR42834">
    <property type="entry name" value="ENDONUCLEASE/EXONUCLEASE/PHOSPHATASE FAMILY PROTEIN (AFU_ORTHOLOGUE AFUA_3G09210)"/>
    <property type="match status" value="1"/>
</dbReference>
<feature type="domain" description="Endonuclease/exonuclease/phosphatase" evidence="1">
    <location>
        <begin position="619"/>
        <end position="870"/>
    </location>
</feature>
<dbReference type="GO" id="GO:0004519">
    <property type="term" value="F:endonuclease activity"/>
    <property type="evidence" value="ECO:0007669"/>
    <property type="project" value="UniProtKB-KW"/>
</dbReference>
<comment type="caution">
    <text evidence="2">The sequence shown here is derived from an EMBL/GenBank/DDBJ whole genome shotgun (WGS) entry which is preliminary data.</text>
</comment>
<accession>A0ABX2EL01</accession>
<protein>
    <submittedName>
        <fullName evidence="2">Endonuclease/exonuclease/phosphatase family protein</fullName>
    </submittedName>
</protein>
<reference evidence="2 3" key="1">
    <citation type="submission" date="2020-05" db="EMBL/GenBank/DDBJ databases">
        <title>Aquincola sp. isolate from soil.</title>
        <authorList>
            <person name="Han J."/>
            <person name="Kim D.-U."/>
        </authorList>
    </citation>
    <scope>NUCLEOTIDE SEQUENCE [LARGE SCALE GENOMIC DNA]</scope>
    <source>
        <strain evidence="2 3">S2</strain>
    </source>
</reference>
<evidence type="ECO:0000259" key="1">
    <source>
        <dbReference type="Pfam" id="PF03372"/>
    </source>
</evidence>
<keyword evidence="2" id="KW-0540">Nuclease</keyword>
<gene>
    <name evidence="2" type="ORF">HLB44_20170</name>
</gene>
<name>A0ABX2EL01_9BURK</name>
<dbReference type="PANTHER" id="PTHR42834:SF1">
    <property type="entry name" value="ENDONUCLEASE_EXONUCLEASE_PHOSPHATASE FAMILY PROTEIN (AFU_ORTHOLOGUE AFUA_3G09210)"/>
    <property type="match status" value="1"/>
</dbReference>
<dbReference type="Gene3D" id="2.150.10.10">
    <property type="entry name" value="Serralysin-like metalloprotease, C-terminal"/>
    <property type="match status" value="1"/>
</dbReference>
<dbReference type="EMBL" id="JABRWJ010000006">
    <property type="protein sequence ID" value="NRF69318.1"/>
    <property type="molecule type" value="Genomic_DNA"/>
</dbReference>
<dbReference type="Proteomes" id="UP000737171">
    <property type="component" value="Unassembled WGS sequence"/>
</dbReference>